<sequence>MNFGHLLEKIPENEDIGDVASEVDKEEEEDVDDDLGDLADESSSSDEEDVVRKGTEDVVIVPMTTSGSSAHDKLPQITQITVKMSMMDNVAEKGGIFDALRVDSNDPNDSLREEASTTPKIDEKNLEYIGEVLERKKSVVPFLTQTINQLALVRNEKMERAADLICTLFRLPHGSTDCSFFRLIKVLRSFGIWENDPRLKQMFDRMKKHDEENEDSRQWAMSQEKFKEIIFPCTILISRTLRNQLIIPSWLEFTQMIDTIFESCRESKEGEVASYIPQLARQSPHTWGMSICTIDGQRFSLGDSKKNFCLQSVSKAFNYAIVASEIGSHVLHQYVGHEPSGRLFNEICLDSNNMPHNPLINAGAIVVTSMIKPTHSMADRFDFMLKQYRKLAGGGHVGFDNATFLSERDTADRNYALSYYMKEYRCFPDESQVYEKAKGLREELDLYFQLCSLETNCDTAAVMAATLANGGICPLTTEKCLGSRPCRDILSLMYSCGMYDYSGKFAFQVGLPAKSGVSGIMIVVIPNVMGIALYSPPLDKTGNSCRGVAFCRQLIDQFNFHNYDSLLHPDDSRKIDPRRKIGPRENETIVQVMYAAKNGDLDSLRRMFMQGADLKTADYDNRTALHVAAAEGRIKVCKFLVNIVGIPHDVKDRWGRYPLDDARQFKNKEVALYLFRLQYPTKRMPENWFEVGGDLLVSELENAADNIDDNVESSGEDEGITGMLTDDLEKREWALHANGNMGEINYQLVRRKSSKAPPTPEQKPLTFGYGSLAKHHPEKQHHHEKKKHHAPQSQHEPPQHLFHNGAGGHHLNGNGVHSNGHHHLPSHVMMLNGAAGGLNSRRLSSPMEQDEDNEIVVVLVNRSKEMLEKSARGIESHPNIENMS</sequence>
<dbReference type="FunFam" id="1.25.40.20:FF:000069">
    <property type="entry name" value="Glutaminase, isoform E"/>
    <property type="match status" value="1"/>
</dbReference>
<dbReference type="SUPFAM" id="SSF48403">
    <property type="entry name" value="Ankyrin repeat"/>
    <property type="match status" value="1"/>
</dbReference>
<comment type="similarity">
    <text evidence="1">Belongs to the glutaminase family.</text>
</comment>
<dbReference type="InterPro" id="IPR015868">
    <property type="entry name" value="Glutaminase"/>
</dbReference>
<comment type="catalytic activity">
    <reaction evidence="7">
        <text>L-glutamine + H2O = L-glutamate + NH4(+)</text>
        <dbReference type="Rhea" id="RHEA:15889"/>
        <dbReference type="ChEBI" id="CHEBI:15377"/>
        <dbReference type="ChEBI" id="CHEBI:28938"/>
        <dbReference type="ChEBI" id="CHEBI:29985"/>
        <dbReference type="ChEBI" id="CHEBI:58359"/>
        <dbReference type="EC" id="3.5.1.2"/>
    </reaction>
</comment>
<dbReference type="InterPro" id="IPR002110">
    <property type="entry name" value="Ankyrin_rpt"/>
</dbReference>
<feature type="domain" description="Glutaminase EF-hand" evidence="11">
    <location>
        <begin position="162"/>
        <end position="248"/>
    </location>
</feature>
<feature type="repeat" description="ANK" evidence="9">
    <location>
        <begin position="620"/>
        <end position="642"/>
    </location>
</feature>
<keyword evidence="15" id="KW-1185">Reference proteome</keyword>
<protein>
    <recommendedName>
        <fullName evidence="3">glutaminase</fullName>
        <ecNumber evidence="3">3.5.1.2</ecNumber>
    </recommendedName>
    <alternativeName>
        <fullName evidence="8">L-glutamine amidohydrolase</fullName>
    </alternativeName>
</protein>
<evidence type="ECO:0000256" key="5">
    <source>
        <dbReference type="ARBA" id="ARBA00022801"/>
    </source>
</evidence>
<proteinExistence type="inferred from homology"/>
<dbReference type="HAMAP" id="MF_00313">
    <property type="entry name" value="Glutaminase"/>
    <property type="match status" value="1"/>
</dbReference>
<keyword evidence="6 9" id="KW-0040">ANK repeat</keyword>
<feature type="compositionally biased region" description="Basic and acidic residues" evidence="10">
    <location>
        <begin position="1"/>
        <end position="12"/>
    </location>
</feature>
<feature type="compositionally biased region" description="Basic residues" evidence="10">
    <location>
        <begin position="773"/>
        <end position="790"/>
    </location>
</feature>
<dbReference type="SMART" id="SM00248">
    <property type="entry name" value="ANK"/>
    <property type="match status" value="2"/>
</dbReference>
<evidence type="ECO:0000313" key="12">
    <source>
        <dbReference type="EMBL" id="ULU04797.1"/>
    </source>
</evidence>
<dbReference type="AlphaFoldDB" id="A0AAE9J6G7"/>
<evidence type="ECO:0000256" key="1">
    <source>
        <dbReference type="ARBA" id="ARBA00011076"/>
    </source>
</evidence>
<dbReference type="GO" id="GO:0006541">
    <property type="term" value="P:glutamine metabolic process"/>
    <property type="evidence" value="ECO:0007669"/>
    <property type="project" value="InterPro"/>
</dbReference>
<evidence type="ECO:0000313" key="13">
    <source>
        <dbReference type="EMBL" id="UMM16787.1"/>
    </source>
</evidence>
<keyword evidence="4" id="KW-0677">Repeat</keyword>
<name>A0AAE9J6G7_CAEBR</name>
<evidence type="ECO:0000256" key="8">
    <source>
        <dbReference type="ARBA" id="ARBA00077251"/>
    </source>
</evidence>
<evidence type="ECO:0000256" key="10">
    <source>
        <dbReference type="SAM" id="MobiDB-lite"/>
    </source>
</evidence>
<dbReference type="InterPro" id="IPR041541">
    <property type="entry name" value="Glutaminase_EF-hand"/>
</dbReference>
<dbReference type="SUPFAM" id="SSF56601">
    <property type="entry name" value="beta-lactamase/transpeptidase-like"/>
    <property type="match status" value="1"/>
</dbReference>
<dbReference type="PANTHER" id="PTHR12544:SF29">
    <property type="entry name" value="GLUTAMINASE"/>
    <property type="match status" value="1"/>
</dbReference>
<dbReference type="InterPro" id="IPR012338">
    <property type="entry name" value="Beta-lactam/transpept-like"/>
</dbReference>
<feature type="region of interest" description="Disordered" evidence="10">
    <location>
        <begin position="751"/>
        <end position="826"/>
    </location>
</feature>
<evidence type="ECO:0000256" key="9">
    <source>
        <dbReference type="PROSITE-ProRule" id="PRU00023"/>
    </source>
</evidence>
<dbReference type="Proteomes" id="UP000827892">
    <property type="component" value="Chromosome II"/>
</dbReference>
<dbReference type="EC" id="3.5.1.2" evidence="3"/>
<evidence type="ECO:0000313" key="14">
    <source>
        <dbReference type="Proteomes" id="UP000827892"/>
    </source>
</evidence>
<evidence type="ECO:0000256" key="3">
    <source>
        <dbReference type="ARBA" id="ARBA00012918"/>
    </source>
</evidence>
<dbReference type="Gene3D" id="1.25.40.20">
    <property type="entry name" value="Ankyrin repeat-containing domain"/>
    <property type="match status" value="1"/>
</dbReference>
<comment type="subunit">
    <text evidence="2">Homotetramer.</text>
</comment>
<reference evidence="13 15" key="1">
    <citation type="submission" date="2022-04" db="EMBL/GenBank/DDBJ databases">
        <title>Chromosome-level reference genomes for two strains of Caenorhabditis briggsae: an improved platform for comparative genomics.</title>
        <authorList>
            <person name="Stevens L."/>
            <person name="Andersen E."/>
        </authorList>
    </citation>
    <scope>NUCLEOTIDE SEQUENCE [LARGE SCALE GENOMIC DNA]</scope>
    <source>
        <strain evidence="13">VX34</strain>
        <tissue evidence="13">Whole-organism</tissue>
    </source>
</reference>
<feature type="compositionally biased region" description="Acidic residues" evidence="10">
    <location>
        <begin position="24"/>
        <end position="49"/>
    </location>
</feature>
<dbReference type="Pfam" id="PF04960">
    <property type="entry name" value="Glutaminase"/>
    <property type="match status" value="1"/>
</dbReference>
<evidence type="ECO:0000256" key="2">
    <source>
        <dbReference type="ARBA" id="ARBA00011881"/>
    </source>
</evidence>
<feature type="region of interest" description="Disordered" evidence="10">
    <location>
        <begin position="1"/>
        <end position="55"/>
    </location>
</feature>
<dbReference type="NCBIfam" id="TIGR03814">
    <property type="entry name" value="Gln_ase"/>
    <property type="match status" value="1"/>
</dbReference>
<dbReference type="Proteomes" id="UP000829354">
    <property type="component" value="Chromosome II"/>
</dbReference>
<evidence type="ECO:0000256" key="6">
    <source>
        <dbReference type="ARBA" id="ARBA00023043"/>
    </source>
</evidence>
<dbReference type="EMBL" id="CP092621">
    <property type="protein sequence ID" value="UMM16787.1"/>
    <property type="molecule type" value="Genomic_DNA"/>
</dbReference>
<dbReference type="FunFam" id="3.40.710.10:FF:000008">
    <property type="entry name" value="Glutaminase, isoform E"/>
    <property type="match status" value="1"/>
</dbReference>
<dbReference type="PROSITE" id="PS50297">
    <property type="entry name" value="ANK_REP_REGION"/>
    <property type="match status" value="1"/>
</dbReference>
<gene>
    <name evidence="12" type="ORF">L3Y34_017506</name>
    <name evidence="13" type="ORF">L5515_013648</name>
</gene>
<dbReference type="Pfam" id="PF17959">
    <property type="entry name" value="EF-hand_14"/>
    <property type="match status" value="1"/>
</dbReference>
<evidence type="ECO:0000313" key="15">
    <source>
        <dbReference type="Proteomes" id="UP000829354"/>
    </source>
</evidence>
<keyword evidence="5" id="KW-0378">Hydrolase</keyword>
<accession>A0AAE9J6G7</accession>
<dbReference type="GO" id="GO:0004359">
    <property type="term" value="F:glutaminase activity"/>
    <property type="evidence" value="ECO:0007669"/>
    <property type="project" value="UniProtKB-EC"/>
</dbReference>
<reference evidence="12 14" key="2">
    <citation type="submission" date="2022-05" db="EMBL/GenBank/DDBJ databases">
        <title>Chromosome-level reference genomes for two strains of Caenorhabditis briggsae: an improved platform for comparative genomics.</title>
        <authorList>
            <person name="Stevens L."/>
            <person name="Andersen E.C."/>
        </authorList>
    </citation>
    <scope>NUCLEOTIDE SEQUENCE [LARGE SCALE GENOMIC DNA]</scope>
    <source>
        <strain evidence="12">QX1410_ONT</strain>
        <tissue evidence="12">Whole-organism</tissue>
    </source>
</reference>
<evidence type="ECO:0000256" key="4">
    <source>
        <dbReference type="ARBA" id="ARBA00022737"/>
    </source>
</evidence>
<dbReference type="InterPro" id="IPR036770">
    <property type="entry name" value="Ankyrin_rpt-contain_sf"/>
</dbReference>
<dbReference type="PANTHER" id="PTHR12544">
    <property type="entry name" value="GLUTAMINASE"/>
    <property type="match status" value="1"/>
</dbReference>
<dbReference type="Gene3D" id="1.10.238.210">
    <property type="match status" value="1"/>
</dbReference>
<dbReference type="Gene3D" id="3.40.710.10">
    <property type="entry name" value="DD-peptidase/beta-lactamase superfamily"/>
    <property type="match status" value="1"/>
</dbReference>
<organism evidence="13 15">
    <name type="scientific">Caenorhabditis briggsae</name>
    <dbReference type="NCBI Taxonomy" id="6238"/>
    <lineage>
        <taxon>Eukaryota</taxon>
        <taxon>Metazoa</taxon>
        <taxon>Ecdysozoa</taxon>
        <taxon>Nematoda</taxon>
        <taxon>Chromadorea</taxon>
        <taxon>Rhabditida</taxon>
        <taxon>Rhabditina</taxon>
        <taxon>Rhabditomorpha</taxon>
        <taxon>Rhabditoidea</taxon>
        <taxon>Rhabditidae</taxon>
        <taxon>Peloderinae</taxon>
        <taxon>Caenorhabditis</taxon>
    </lineage>
</organism>
<dbReference type="EMBL" id="CP090892">
    <property type="protein sequence ID" value="ULU04797.1"/>
    <property type="molecule type" value="Genomic_DNA"/>
</dbReference>
<evidence type="ECO:0000256" key="7">
    <source>
        <dbReference type="ARBA" id="ARBA00049534"/>
    </source>
</evidence>
<dbReference type="PROSITE" id="PS50088">
    <property type="entry name" value="ANK_REPEAT"/>
    <property type="match status" value="1"/>
</dbReference>
<evidence type="ECO:0000259" key="11">
    <source>
        <dbReference type="Pfam" id="PF17959"/>
    </source>
</evidence>
<dbReference type="Pfam" id="PF12796">
    <property type="entry name" value="Ank_2"/>
    <property type="match status" value="1"/>
</dbReference>